<gene>
    <name evidence="3" type="ORF">A7J57_08465</name>
</gene>
<evidence type="ECO:0000313" key="4">
    <source>
        <dbReference type="Proteomes" id="UP000077098"/>
    </source>
</evidence>
<keyword evidence="2" id="KW-1133">Transmembrane helix</keyword>
<name>A0A176WW25_AGRTU</name>
<organism evidence="3 4">
    <name type="scientific">Agrobacterium tumefaciens</name>
    <dbReference type="NCBI Taxonomy" id="358"/>
    <lineage>
        <taxon>Bacteria</taxon>
        <taxon>Pseudomonadati</taxon>
        <taxon>Pseudomonadota</taxon>
        <taxon>Alphaproteobacteria</taxon>
        <taxon>Hyphomicrobiales</taxon>
        <taxon>Rhizobiaceae</taxon>
        <taxon>Rhizobium/Agrobacterium group</taxon>
        <taxon>Agrobacterium</taxon>
        <taxon>Agrobacterium tumefaciens complex</taxon>
    </lineage>
</organism>
<accession>A0A176WW25</accession>
<feature type="region of interest" description="Disordered" evidence="1">
    <location>
        <begin position="49"/>
        <end position="90"/>
    </location>
</feature>
<proteinExistence type="predicted"/>
<evidence type="ECO:0000256" key="2">
    <source>
        <dbReference type="SAM" id="Phobius"/>
    </source>
</evidence>
<evidence type="ECO:0000256" key="1">
    <source>
        <dbReference type="SAM" id="MobiDB-lite"/>
    </source>
</evidence>
<keyword evidence="2" id="KW-0472">Membrane</keyword>
<dbReference type="Proteomes" id="UP000077098">
    <property type="component" value="Unassembled WGS sequence"/>
</dbReference>
<dbReference type="AlphaFoldDB" id="A0A176WW25"/>
<keyword evidence="2" id="KW-0812">Transmembrane</keyword>
<dbReference type="SUPFAM" id="SSF50199">
    <property type="entry name" value="Staphylococcal nuclease"/>
    <property type="match status" value="1"/>
</dbReference>
<feature type="transmembrane region" description="Helical" evidence="2">
    <location>
        <begin position="21"/>
        <end position="38"/>
    </location>
</feature>
<protein>
    <submittedName>
        <fullName evidence="3">Nuclease</fullName>
    </submittedName>
</protein>
<feature type="compositionally biased region" description="Low complexity" evidence="1">
    <location>
        <begin position="52"/>
        <end position="67"/>
    </location>
</feature>
<comment type="caution">
    <text evidence="3">The sequence shown here is derived from an EMBL/GenBank/DDBJ whole genome shotgun (WGS) entry which is preliminary data.</text>
</comment>
<dbReference type="InterPro" id="IPR035437">
    <property type="entry name" value="SNase_OB-fold_sf"/>
</dbReference>
<dbReference type="RefSeq" id="WP_063951284.1">
    <property type="nucleotide sequence ID" value="NZ_LXPS01000039.1"/>
</dbReference>
<dbReference type="EMBL" id="LXPS01000039">
    <property type="protein sequence ID" value="OAE37603.1"/>
    <property type="molecule type" value="Genomic_DNA"/>
</dbReference>
<sequence length="243" mass="25802">MSNRKSTARRRTAKKSSGGSVWPWVLMLGVVAGGIQAYEHRDSLMPQRHVAKATSSSSASAPKVATVPKREVVTPEKVASIRPSSPALPGNGPVPPRAIAMPSVSQPTQVAAIQPEPRPSIEKVSLGEKAGAFAFCGRSGLNNCVADGNTFWMKGVKMQLAGIEVPQIDRARCMEERQRGFIAKVRLRDMLNAGAFDVSSSGDAGGQAAERKRLSRSGVSFADQLVREGLAHPASAKNQSWCG</sequence>
<evidence type="ECO:0000313" key="3">
    <source>
        <dbReference type="EMBL" id="OAE37603.1"/>
    </source>
</evidence>
<reference evidence="3 4" key="1">
    <citation type="submission" date="2016-05" db="EMBL/GenBank/DDBJ databases">
        <authorList>
            <person name="Lavstsen T."/>
            <person name="Jespersen J.S."/>
        </authorList>
    </citation>
    <scope>NUCLEOTIDE SEQUENCE [LARGE SCALE GENOMIC DNA]</scope>
    <source>
        <strain evidence="3 4">KCJ1736</strain>
    </source>
</reference>
<dbReference type="Gene3D" id="2.40.50.90">
    <property type="match status" value="1"/>
</dbReference>